<keyword evidence="3" id="KW-0677">Repeat</keyword>
<keyword evidence="2 5" id="KW-0808">Transferase</keyword>
<dbReference type="CDD" id="cd03357">
    <property type="entry name" value="LbH_MAT_GAT"/>
    <property type="match status" value="1"/>
</dbReference>
<comment type="similarity">
    <text evidence="1 5">Belongs to the transferase hexapeptide repeat family.</text>
</comment>
<feature type="domain" description="Maltose/galactoside acetyltransferase" evidence="6">
    <location>
        <begin position="1"/>
        <end position="52"/>
    </location>
</feature>
<organism evidence="7 8">
    <name type="scientific">Photobacterium pectinilyticum</name>
    <dbReference type="NCBI Taxonomy" id="2906793"/>
    <lineage>
        <taxon>Bacteria</taxon>
        <taxon>Pseudomonadati</taxon>
        <taxon>Pseudomonadota</taxon>
        <taxon>Gammaproteobacteria</taxon>
        <taxon>Vibrionales</taxon>
        <taxon>Vibrionaceae</taxon>
        <taxon>Photobacterium</taxon>
    </lineage>
</organism>
<evidence type="ECO:0000259" key="6">
    <source>
        <dbReference type="SMART" id="SM01266"/>
    </source>
</evidence>
<dbReference type="PANTHER" id="PTHR43017:SF1">
    <property type="entry name" value="ACETYLTRANSFERASE YJL218W-RELATED"/>
    <property type="match status" value="1"/>
</dbReference>
<comment type="caution">
    <text evidence="7">The sequence shown here is derived from an EMBL/GenBank/DDBJ whole genome shotgun (WGS) entry which is preliminary data.</text>
</comment>
<dbReference type="Pfam" id="PF00132">
    <property type="entry name" value="Hexapep"/>
    <property type="match status" value="1"/>
</dbReference>
<dbReference type="InterPro" id="IPR039369">
    <property type="entry name" value="LacA-like"/>
</dbReference>
<dbReference type="InterPro" id="IPR001451">
    <property type="entry name" value="Hexapep"/>
</dbReference>
<dbReference type="PROSITE" id="PS00101">
    <property type="entry name" value="HEXAPEP_TRANSFERASES"/>
    <property type="match status" value="1"/>
</dbReference>
<name>A0ABT1MZD7_9GAMM</name>
<evidence type="ECO:0000256" key="2">
    <source>
        <dbReference type="ARBA" id="ARBA00022679"/>
    </source>
</evidence>
<gene>
    <name evidence="7" type="ORF">NHN17_07275</name>
</gene>
<sequence>MQNQKIYCSDDDDLLAEQTLCLEKLYDFNQTRPSETKKRAGLLKELLAEVGEGCYIEPPLRANWGKHTHLGKFVYANFNLTLVDDTDIYIGDHVMIAPNVVIATAGHPIEPTLRKKVAQFNIPVRIGNNVWIGAGAIVLPGVTIGENSVIGAGSVVTKNIPANVVAVGNPCQVMREIGEHDKEFYYKDMKIDI</sequence>
<evidence type="ECO:0000313" key="8">
    <source>
        <dbReference type="Proteomes" id="UP001524460"/>
    </source>
</evidence>
<dbReference type="Gene3D" id="2.160.10.10">
    <property type="entry name" value="Hexapeptide repeat proteins"/>
    <property type="match status" value="1"/>
</dbReference>
<accession>A0ABT1MZD7</accession>
<evidence type="ECO:0000256" key="1">
    <source>
        <dbReference type="ARBA" id="ARBA00007274"/>
    </source>
</evidence>
<dbReference type="SMART" id="SM01266">
    <property type="entry name" value="Mac"/>
    <property type="match status" value="1"/>
</dbReference>
<keyword evidence="4 5" id="KW-0012">Acyltransferase</keyword>
<evidence type="ECO:0000256" key="5">
    <source>
        <dbReference type="RuleBase" id="RU367021"/>
    </source>
</evidence>
<reference evidence="7 8" key="1">
    <citation type="submission" date="2022-07" db="EMBL/GenBank/DDBJ databases">
        <title>Photobacterium pectinilyticum sp. nov., a marine bacterium isolated from surface seawater of Qingdao offshore.</title>
        <authorList>
            <person name="Wang X."/>
        </authorList>
    </citation>
    <scope>NUCLEOTIDE SEQUENCE [LARGE SCALE GENOMIC DNA]</scope>
    <source>
        <strain evidence="7 8">ZSDE20</strain>
    </source>
</reference>
<dbReference type="PANTHER" id="PTHR43017">
    <property type="entry name" value="GALACTOSIDE O-ACETYLTRANSFERASE"/>
    <property type="match status" value="1"/>
</dbReference>
<evidence type="ECO:0000256" key="4">
    <source>
        <dbReference type="ARBA" id="ARBA00023315"/>
    </source>
</evidence>
<dbReference type="Pfam" id="PF12464">
    <property type="entry name" value="Mac"/>
    <property type="match status" value="1"/>
</dbReference>
<protein>
    <recommendedName>
        <fullName evidence="5">Acetyltransferase</fullName>
        <ecNumber evidence="5">2.3.1.-</ecNumber>
    </recommendedName>
</protein>
<dbReference type="RefSeq" id="WP_255041558.1">
    <property type="nucleotide sequence ID" value="NZ_JANEYT010000011.1"/>
</dbReference>
<dbReference type="InterPro" id="IPR011004">
    <property type="entry name" value="Trimer_LpxA-like_sf"/>
</dbReference>
<dbReference type="InterPro" id="IPR024688">
    <property type="entry name" value="Mac_dom"/>
</dbReference>
<dbReference type="EC" id="2.3.1.-" evidence="5"/>
<keyword evidence="8" id="KW-1185">Reference proteome</keyword>
<evidence type="ECO:0000256" key="3">
    <source>
        <dbReference type="ARBA" id="ARBA00022737"/>
    </source>
</evidence>
<dbReference type="SUPFAM" id="SSF51161">
    <property type="entry name" value="Trimeric LpxA-like enzymes"/>
    <property type="match status" value="1"/>
</dbReference>
<dbReference type="InterPro" id="IPR018357">
    <property type="entry name" value="Hexapep_transf_CS"/>
</dbReference>
<dbReference type="Proteomes" id="UP001524460">
    <property type="component" value="Unassembled WGS sequence"/>
</dbReference>
<evidence type="ECO:0000313" key="7">
    <source>
        <dbReference type="EMBL" id="MCQ1057858.1"/>
    </source>
</evidence>
<dbReference type="EMBL" id="JANEYT010000011">
    <property type="protein sequence ID" value="MCQ1057858.1"/>
    <property type="molecule type" value="Genomic_DNA"/>
</dbReference>
<proteinExistence type="inferred from homology"/>